<evidence type="ECO:0000313" key="3">
    <source>
        <dbReference type="EMBL" id="AEL24750.1"/>
    </source>
</evidence>
<dbReference type="STRING" id="880070.Cycma_0978"/>
<dbReference type="HOGENOM" id="CLU_010194_1_2_10"/>
<dbReference type="CDD" id="cd05233">
    <property type="entry name" value="SDR_c"/>
    <property type="match status" value="1"/>
</dbReference>
<keyword evidence="4" id="KW-1185">Reference proteome</keyword>
<proteinExistence type="inferred from homology"/>
<dbReference type="Proteomes" id="UP000001635">
    <property type="component" value="Chromosome"/>
</dbReference>
<sequence>MKGKKIIIIGGKSGIGKKVVESLNQKGAEVYAFSRSFSGEHHFDVLEDFEAIPNVPEEIHGLVYCPGTINLKPFKRLTIDDFRHDLEVNYLGAIKTLQFLENSLKKSKTASVVLYSSIAVQTGLGFHSSIAGAKGAIEGLTRSLAAEWANFGIRVNAIAPSLTDTPLAKVLLSTDDKRNTADKRHPLGRFGKATDIAAATIFLLSDQSSWVTGQVIKVDGGISAIK</sequence>
<dbReference type="GO" id="GO:0016491">
    <property type="term" value="F:oxidoreductase activity"/>
    <property type="evidence" value="ECO:0007669"/>
    <property type="project" value="UniProtKB-KW"/>
</dbReference>
<dbReference type="Gene3D" id="3.40.50.720">
    <property type="entry name" value="NAD(P)-binding Rossmann-like Domain"/>
    <property type="match status" value="1"/>
</dbReference>
<reference evidence="4" key="1">
    <citation type="submission" date="2011-07" db="EMBL/GenBank/DDBJ databases">
        <title>The complete genome of Cyclobacterium marinum DSM 745.</title>
        <authorList>
            <person name="Lucas S."/>
            <person name="Han J."/>
            <person name="Lapidus A."/>
            <person name="Bruce D."/>
            <person name="Goodwin L."/>
            <person name="Pitluck S."/>
            <person name="Peters L."/>
            <person name="Kyrpides N."/>
            <person name="Mavromatis K."/>
            <person name="Ivanova N."/>
            <person name="Ovchinnikova G."/>
            <person name="Chertkov O."/>
            <person name="Detter J.C."/>
            <person name="Tapia R."/>
            <person name="Han C."/>
            <person name="Land M."/>
            <person name="Hauser L."/>
            <person name="Markowitz V."/>
            <person name="Cheng J.-F."/>
            <person name="Hugenholtz P."/>
            <person name="Woyke T."/>
            <person name="Wu D."/>
            <person name="Tindall B."/>
            <person name="Schuetze A."/>
            <person name="Brambilla E."/>
            <person name="Klenk H.-P."/>
            <person name="Eisen J.A."/>
        </authorList>
    </citation>
    <scope>NUCLEOTIDE SEQUENCE [LARGE SCALE GENOMIC DNA]</scope>
    <source>
        <strain evidence="4">ATCC 25205 / DSM 745 / LMG 13164 / NCIMB 1802</strain>
    </source>
</reference>
<dbReference type="Pfam" id="PF13561">
    <property type="entry name" value="adh_short_C2"/>
    <property type="match status" value="1"/>
</dbReference>
<dbReference type="OrthoDB" id="9803333at2"/>
<dbReference type="PANTHER" id="PTHR43477">
    <property type="entry name" value="DIHYDROANTICAPSIN 7-DEHYDROGENASE"/>
    <property type="match status" value="1"/>
</dbReference>
<gene>
    <name evidence="3" type="ordered locus">Cycma_0978</name>
</gene>
<dbReference type="InterPro" id="IPR051122">
    <property type="entry name" value="SDR_DHRS6-like"/>
</dbReference>
<dbReference type="AlphaFoldDB" id="G0IUI7"/>
<dbReference type="InterPro" id="IPR036291">
    <property type="entry name" value="NAD(P)-bd_dom_sf"/>
</dbReference>
<protein>
    <submittedName>
        <fullName evidence="3">Short-chain dehydrogenase/reductase SDR</fullName>
    </submittedName>
</protein>
<evidence type="ECO:0000256" key="2">
    <source>
        <dbReference type="ARBA" id="ARBA00023002"/>
    </source>
</evidence>
<keyword evidence="2" id="KW-0560">Oxidoreductase</keyword>
<accession>G0IUI7</accession>
<dbReference type="InterPro" id="IPR002347">
    <property type="entry name" value="SDR_fam"/>
</dbReference>
<dbReference type="SUPFAM" id="SSF51735">
    <property type="entry name" value="NAD(P)-binding Rossmann-fold domains"/>
    <property type="match status" value="1"/>
</dbReference>
<evidence type="ECO:0000256" key="1">
    <source>
        <dbReference type="ARBA" id="ARBA00006484"/>
    </source>
</evidence>
<dbReference type="PANTHER" id="PTHR43477:SF1">
    <property type="entry name" value="DIHYDROANTICAPSIN 7-DEHYDROGENASE"/>
    <property type="match status" value="1"/>
</dbReference>
<name>G0IUI7_CYCMS</name>
<dbReference type="PRINTS" id="PR00081">
    <property type="entry name" value="GDHRDH"/>
</dbReference>
<dbReference type="eggNOG" id="COG1028">
    <property type="taxonomic scope" value="Bacteria"/>
</dbReference>
<dbReference type="RefSeq" id="WP_014019047.1">
    <property type="nucleotide sequence ID" value="NC_015914.1"/>
</dbReference>
<dbReference type="EMBL" id="CP002955">
    <property type="protein sequence ID" value="AEL24750.1"/>
    <property type="molecule type" value="Genomic_DNA"/>
</dbReference>
<dbReference type="KEGG" id="cmr:Cycma_0978"/>
<evidence type="ECO:0000313" key="4">
    <source>
        <dbReference type="Proteomes" id="UP000001635"/>
    </source>
</evidence>
<comment type="similarity">
    <text evidence="1">Belongs to the short-chain dehydrogenases/reductases (SDR) family.</text>
</comment>
<organism evidence="3 4">
    <name type="scientific">Cyclobacterium marinum (strain ATCC 25205 / DSM 745 / LMG 13164 / NCIMB 1802)</name>
    <name type="common">Flectobacillus marinus</name>
    <dbReference type="NCBI Taxonomy" id="880070"/>
    <lineage>
        <taxon>Bacteria</taxon>
        <taxon>Pseudomonadati</taxon>
        <taxon>Bacteroidota</taxon>
        <taxon>Cytophagia</taxon>
        <taxon>Cytophagales</taxon>
        <taxon>Cyclobacteriaceae</taxon>
        <taxon>Cyclobacterium</taxon>
    </lineage>
</organism>